<name>A0A8K0HGB8_9ROSA</name>
<feature type="compositionally biased region" description="Low complexity" evidence="1">
    <location>
        <begin position="116"/>
        <end position="127"/>
    </location>
</feature>
<dbReference type="Proteomes" id="UP000796880">
    <property type="component" value="Unassembled WGS sequence"/>
</dbReference>
<reference evidence="2" key="1">
    <citation type="submission" date="2020-03" db="EMBL/GenBank/DDBJ databases">
        <title>A high-quality chromosome-level genome assembly of a woody plant with both climbing and erect habits, Rhamnella rubrinervis.</title>
        <authorList>
            <person name="Lu Z."/>
            <person name="Yang Y."/>
            <person name="Zhu X."/>
            <person name="Sun Y."/>
        </authorList>
    </citation>
    <scope>NUCLEOTIDE SEQUENCE</scope>
    <source>
        <strain evidence="2">BYM</strain>
        <tissue evidence="2">Leaf</tissue>
    </source>
</reference>
<accession>A0A8K0HGB8</accession>
<keyword evidence="3" id="KW-1185">Reference proteome</keyword>
<evidence type="ECO:0000256" key="1">
    <source>
        <dbReference type="SAM" id="MobiDB-lite"/>
    </source>
</evidence>
<proteinExistence type="predicted"/>
<sequence length="264" mass="28768">MKVRRRGPEIGGAPKGTAVRQVVIGRGIRLYQGGTGYKAETSYPPSAALSAKEAANVVVFAFAALPEEAAVASLSARENGTWHKELQSQLVVHPLGERQEESFFMERPGQRIGADGPSAPRGPAEPGAPEDDNAEKERLRKRIRQAFVQLLRQFFYRYCKGMGFCGRRYGSGFTSLRELVDRETIAQSEMTFLLTESLELAEGNEASGSAGLTGEESFYCEGGRGASDGIVYKITVTFRSDLSLFLKPVVISLSKESIDVAVYT</sequence>
<evidence type="ECO:0000313" key="3">
    <source>
        <dbReference type="Proteomes" id="UP000796880"/>
    </source>
</evidence>
<protein>
    <submittedName>
        <fullName evidence="2">Uncharacterized protein</fullName>
    </submittedName>
</protein>
<dbReference type="AlphaFoldDB" id="A0A8K0HGB8"/>
<dbReference type="EMBL" id="VOIH02000003">
    <property type="protein sequence ID" value="KAF3452252.1"/>
    <property type="molecule type" value="Genomic_DNA"/>
</dbReference>
<organism evidence="2 3">
    <name type="scientific">Rhamnella rubrinervis</name>
    <dbReference type="NCBI Taxonomy" id="2594499"/>
    <lineage>
        <taxon>Eukaryota</taxon>
        <taxon>Viridiplantae</taxon>
        <taxon>Streptophyta</taxon>
        <taxon>Embryophyta</taxon>
        <taxon>Tracheophyta</taxon>
        <taxon>Spermatophyta</taxon>
        <taxon>Magnoliopsida</taxon>
        <taxon>eudicotyledons</taxon>
        <taxon>Gunneridae</taxon>
        <taxon>Pentapetalae</taxon>
        <taxon>rosids</taxon>
        <taxon>fabids</taxon>
        <taxon>Rosales</taxon>
        <taxon>Rhamnaceae</taxon>
        <taxon>rhamnoid group</taxon>
        <taxon>Rhamneae</taxon>
        <taxon>Rhamnella</taxon>
    </lineage>
</organism>
<gene>
    <name evidence="2" type="ORF">FNV43_RR08350</name>
</gene>
<comment type="caution">
    <text evidence="2">The sequence shown here is derived from an EMBL/GenBank/DDBJ whole genome shotgun (WGS) entry which is preliminary data.</text>
</comment>
<evidence type="ECO:0000313" key="2">
    <source>
        <dbReference type="EMBL" id="KAF3452252.1"/>
    </source>
</evidence>
<feature type="region of interest" description="Disordered" evidence="1">
    <location>
        <begin position="109"/>
        <end position="136"/>
    </location>
</feature>